<keyword evidence="3" id="KW-1185">Reference proteome</keyword>
<proteinExistence type="predicted"/>
<evidence type="ECO:0000313" key="2">
    <source>
        <dbReference type="EMBL" id="TFK33737.1"/>
    </source>
</evidence>
<reference evidence="2 3" key="1">
    <citation type="journal article" date="2019" name="Nat. Ecol. Evol.">
        <title>Megaphylogeny resolves global patterns of mushroom evolution.</title>
        <authorList>
            <person name="Varga T."/>
            <person name="Krizsan K."/>
            <person name="Foldi C."/>
            <person name="Dima B."/>
            <person name="Sanchez-Garcia M."/>
            <person name="Sanchez-Ramirez S."/>
            <person name="Szollosi G.J."/>
            <person name="Szarkandi J.G."/>
            <person name="Papp V."/>
            <person name="Albert L."/>
            <person name="Andreopoulos W."/>
            <person name="Angelini C."/>
            <person name="Antonin V."/>
            <person name="Barry K.W."/>
            <person name="Bougher N.L."/>
            <person name="Buchanan P."/>
            <person name="Buyck B."/>
            <person name="Bense V."/>
            <person name="Catcheside P."/>
            <person name="Chovatia M."/>
            <person name="Cooper J."/>
            <person name="Damon W."/>
            <person name="Desjardin D."/>
            <person name="Finy P."/>
            <person name="Geml J."/>
            <person name="Haridas S."/>
            <person name="Hughes K."/>
            <person name="Justo A."/>
            <person name="Karasinski D."/>
            <person name="Kautmanova I."/>
            <person name="Kiss B."/>
            <person name="Kocsube S."/>
            <person name="Kotiranta H."/>
            <person name="LaButti K.M."/>
            <person name="Lechner B.E."/>
            <person name="Liimatainen K."/>
            <person name="Lipzen A."/>
            <person name="Lukacs Z."/>
            <person name="Mihaltcheva S."/>
            <person name="Morgado L.N."/>
            <person name="Niskanen T."/>
            <person name="Noordeloos M.E."/>
            <person name="Ohm R.A."/>
            <person name="Ortiz-Santana B."/>
            <person name="Ovrebo C."/>
            <person name="Racz N."/>
            <person name="Riley R."/>
            <person name="Savchenko A."/>
            <person name="Shiryaev A."/>
            <person name="Soop K."/>
            <person name="Spirin V."/>
            <person name="Szebenyi C."/>
            <person name="Tomsovsky M."/>
            <person name="Tulloss R.E."/>
            <person name="Uehling J."/>
            <person name="Grigoriev I.V."/>
            <person name="Vagvolgyi C."/>
            <person name="Papp T."/>
            <person name="Martin F.M."/>
            <person name="Miettinen O."/>
            <person name="Hibbett D.S."/>
            <person name="Nagy L.G."/>
        </authorList>
    </citation>
    <scope>NUCLEOTIDE SEQUENCE [LARGE SCALE GENOMIC DNA]</scope>
    <source>
        <strain evidence="2 3">CBS 166.37</strain>
    </source>
</reference>
<dbReference type="Proteomes" id="UP000308652">
    <property type="component" value="Unassembled WGS sequence"/>
</dbReference>
<evidence type="ECO:0008006" key="4">
    <source>
        <dbReference type="Google" id="ProtNLM"/>
    </source>
</evidence>
<name>A0A5C3LMC8_9AGAR</name>
<sequence>MDTIVHLRPSYCVHGEETTLTVLRKFAFLALERLEITNIDTPESKKTKRELPVLPRLESISRNPSPPHLTELTLANFAISSEQGRAVLGYVPVLTSLTFDACIGVGRMMEGLQEMLIGTISTLRGGDSQVRRGGKTCPRLEALTFWGCHDLDFSCARVVVLVRNRKADTVDEEFQQGKDWGPNGADTVVTGESSRPGLRGTEIAEVSVMGRKIKPLRKLRHQGQGNPTCALEISSSPRTAMPYINIVSELIATQEEFQPVCINYLHVEDCELIGEEDTPSLKGLGVVDVVWDGVA</sequence>
<dbReference type="InterPro" id="IPR032675">
    <property type="entry name" value="LRR_dom_sf"/>
</dbReference>
<feature type="region of interest" description="Disordered" evidence="1">
    <location>
        <begin position="173"/>
        <end position="196"/>
    </location>
</feature>
<accession>A0A5C3LMC8</accession>
<dbReference type="AlphaFoldDB" id="A0A5C3LMC8"/>
<organism evidence="2 3">
    <name type="scientific">Crucibulum laeve</name>
    <dbReference type="NCBI Taxonomy" id="68775"/>
    <lineage>
        <taxon>Eukaryota</taxon>
        <taxon>Fungi</taxon>
        <taxon>Dikarya</taxon>
        <taxon>Basidiomycota</taxon>
        <taxon>Agaricomycotina</taxon>
        <taxon>Agaricomycetes</taxon>
        <taxon>Agaricomycetidae</taxon>
        <taxon>Agaricales</taxon>
        <taxon>Agaricineae</taxon>
        <taxon>Nidulariaceae</taxon>
        <taxon>Crucibulum</taxon>
    </lineage>
</organism>
<dbReference type="STRING" id="68775.A0A5C3LMC8"/>
<evidence type="ECO:0000256" key="1">
    <source>
        <dbReference type="SAM" id="MobiDB-lite"/>
    </source>
</evidence>
<dbReference type="Gene3D" id="3.80.10.10">
    <property type="entry name" value="Ribonuclease Inhibitor"/>
    <property type="match status" value="1"/>
</dbReference>
<dbReference type="OrthoDB" id="3027018at2759"/>
<evidence type="ECO:0000313" key="3">
    <source>
        <dbReference type="Proteomes" id="UP000308652"/>
    </source>
</evidence>
<dbReference type="EMBL" id="ML213642">
    <property type="protein sequence ID" value="TFK33737.1"/>
    <property type="molecule type" value="Genomic_DNA"/>
</dbReference>
<protein>
    <recommendedName>
        <fullName evidence="4">F-box domain-containing protein</fullName>
    </recommendedName>
</protein>
<gene>
    <name evidence="2" type="ORF">BDQ12DRAFT_715672</name>
</gene>